<name>A0A645IG91_9ZZZZ</name>
<organism evidence="2">
    <name type="scientific">bioreactor metagenome</name>
    <dbReference type="NCBI Taxonomy" id="1076179"/>
    <lineage>
        <taxon>unclassified sequences</taxon>
        <taxon>metagenomes</taxon>
        <taxon>ecological metagenomes</taxon>
    </lineage>
</organism>
<reference evidence="2" key="1">
    <citation type="submission" date="2019-08" db="EMBL/GenBank/DDBJ databases">
        <authorList>
            <person name="Kucharzyk K."/>
            <person name="Murdoch R.W."/>
            <person name="Higgins S."/>
            <person name="Loffler F."/>
        </authorList>
    </citation>
    <scope>NUCLEOTIDE SEQUENCE</scope>
</reference>
<keyword evidence="2" id="KW-0548">Nucleotidyltransferase</keyword>
<dbReference type="AlphaFoldDB" id="A0A645IG91"/>
<dbReference type="PANTHER" id="PTHR32294">
    <property type="entry name" value="DNA POLYMERASE III SUBUNIT ALPHA"/>
    <property type="match status" value="1"/>
</dbReference>
<comment type="caution">
    <text evidence="2">The sequence shown here is derived from an EMBL/GenBank/DDBJ whole genome shotgun (WGS) entry which is preliminary data.</text>
</comment>
<accession>A0A645IG91</accession>
<protein>
    <submittedName>
        <fullName evidence="2">DNA polymerase III subunit alpha</fullName>
        <ecNumber evidence="2">2.7.7.7</ecNumber>
    </submittedName>
</protein>
<proteinExistence type="predicted"/>
<keyword evidence="2" id="KW-0808">Transferase</keyword>
<dbReference type="EMBL" id="VSSQ01114007">
    <property type="protein sequence ID" value="MPN50130.1"/>
    <property type="molecule type" value="Genomic_DNA"/>
</dbReference>
<dbReference type="GO" id="GO:0003887">
    <property type="term" value="F:DNA-directed DNA polymerase activity"/>
    <property type="evidence" value="ECO:0007669"/>
    <property type="project" value="UniProtKB-EC"/>
</dbReference>
<dbReference type="EC" id="2.7.7.7" evidence="2"/>
<dbReference type="Pfam" id="PF14579">
    <property type="entry name" value="HHH_6"/>
    <property type="match status" value="1"/>
</dbReference>
<dbReference type="GO" id="GO:0006260">
    <property type="term" value="P:DNA replication"/>
    <property type="evidence" value="ECO:0007669"/>
    <property type="project" value="InterPro"/>
</dbReference>
<sequence length="120" mass="13014">MAATLSRNLNDIEELTKLMDECKRMKIEVLGPDVNESIDTFTVNKKGNIRFGMGGIKGVGSSAVDNIVKARESGDGPFTSAFNFIERISLNVVNRKTIESLVYAGAFDGFEGYAGSNTLQ</sequence>
<dbReference type="Gene3D" id="1.10.150.870">
    <property type="match status" value="1"/>
</dbReference>
<gene>
    <name evidence="2" type="primary">dnaE_32</name>
    <name evidence="2" type="ORF">SDC9_197756</name>
</gene>
<dbReference type="PANTHER" id="PTHR32294:SF0">
    <property type="entry name" value="DNA POLYMERASE III SUBUNIT ALPHA"/>
    <property type="match status" value="1"/>
</dbReference>
<evidence type="ECO:0000313" key="2">
    <source>
        <dbReference type="EMBL" id="MPN50130.1"/>
    </source>
</evidence>
<dbReference type="GO" id="GO:0008408">
    <property type="term" value="F:3'-5' exonuclease activity"/>
    <property type="evidence" value="ECO:0007669"/>
    <property type="project" value="InterPro"/>
</dbReference>
<feature type="domain" description="DNA polymerase helix-hairpin-helix motif" evidence="1">
    <location>
        <begin position="26"/>
        <end position="111"/>
    </location>
</feature>
<dbReference type="InterPro" id="IPR029460">
    <property type="entry name" value="DNAPol_HHH"/>
</dbReference>
<evidence type="ECO:0000259" key="1">
    <source>
        <dbReference type="Pfam" id="PF14579"/>
    </source>
</evidence>
<dbReference type="InterPro" id="IPR004805">
    <property type="entry name" value="DnaE2/DnaE/PolC"/>
</dbReference>